<dbReference type="InterPro" id="IPR046533">
    <property type="entry name" value="DUF6598"/>
</dbReference>
<feature type="domain" description="DUF6598" evidence="1">
    <location>
        <begin position="1"/>
        <end position="191"/>
    </location>
</feature>
<reference evidence="2" key="1">
    <citation type="submission" date="2020-05" db="EMBL/GenBank/DDBJ databases">
        <title>WGS assembly of Panicum virgatum.</title>
        <authorList>
            <person name="Lovell J.T."/>
            <person name="Jenkins J."/>
            <person name="Shu S."/>
            <person name="Juenger T.E."/>
            <person name="Schmutz J."/>
        </authorList>
    </citation>
    <scope>NUCLEOTIDE SEQUENCE</scope>
    <source>
        <strain evidence="2">AP13</strain>
    </source>
</reference>
<comment type="caution">
    <text evidence="2">The sequence shown here is derived from an EMBL/GenBank/DDBJ whole genome shotgun (WGS) entry which is preliminary data.</text>
</comment>
<dbReference type="AlphaFoldDB" id="A0A8T0XBB7"/>
<evidence type="ECO:0000313" key="3">
    <source>
        <dbReference type="Proteomes" id="UP000823388"/>
    </source>
</evidence>
<name>A0A8T0XBB7_PANVG</name>
<gene>
    <name evidence="2" type="ORF">PVAP13_1NG549000</name>
</gene>
<dbReference type="Proteomes" id="UP000823388">
    <property type="component" value="Chromosome 1N"/>
</dbReference>
<organism evidence="2 3">
    <name type="scientific">Panicum virgatum</name>
    <name type="common">Blackwell switchgrass</name>
    <dbReference type="NCBI Taxonomy" id="38727"/>
    <lineage>
        <taxon>Eukaryota</taxon>
        <taxon>Viridiplantae</taxon>
        <taxon>Streptophyta</taxon>
        <taxon>Embryophyta</taxon>
        <taxon>Tracheophyta</taxon>
        <taxon>Spermatophyta</taxon>
        <taxon>Magnoliopsida</taxon>
        <taxon>Liliopsida</taxon>
        <taxon>Poales</taxon>
        <taxon>Poaceae</taxon>
        <taxon>PACMAD clade</taxon>
        <taxon>Panicoideae</taxon>
        <taxon>Panicodae</taxon>
        <taxon>Paniceae</taxon>
        <taxon>Panicinae</taxon>
        <taxon>Panicum</taxon>
        <taxon>Panicum sect. Hiantes</taxon>
    </lineage>
</organism>
<proteinExistence type="predicted"/>
<evidence type="ECO:0000259" key="1">
    <source>
        <dbReference type="Pfam" id="PF20241"/>
    </source>
</evidence>
<feature type="non-terminal residue" evidence="2">
    <location>
        <position position="248"/>
    </location>
</feature>
<dbReference type="PANTHER" id="PTHR33065:SF117">
    <property type="entry name" value="OS01G0590200 PROTEIN"/>
    <property type="match status" value="1"/>
</dbReference>
<dbReference type="EMBL" id="CM029038">
    <property type="protein sequence ID" value="KAG2655146.1"/>
    <property type="molecule type" value="Genomic_DNA"/>
</dbReference>
<accession>A0A8T0XBB7</accession>
<dbReference type="PANTHER" id="PTHR33065">
    <property type="entry name" value="OS07G0486400 PROTEIN"/>
    <property type="match status" value="1"/>
</dbReference>
<keyword evidence="3" id="KW-1185">Reference proteome</keyword>
<sequence length="248" mass="27985">MLQVFSLRLSSPLARPINIYGWFSVRDGWEPLRNYLFKRSRDDPAMISQGCSFLPLGISCRGIFVTQFFLIDVDLWIKGQKGSPDKQLFSGYVEIDTCLAGFGYILTGRFQGECHGFDMRYALLDDSIETWLTKEEAKEPSDVRIGASTSGFNDEILLYDGKFCGSGSMLKHIVAVKKQGELRVVLKMGDYTYKWTFKAGVGVVLAPDHPVSGFTEYFVMNVSFRTRGKKASAWQWSCCNVPPLWTTS</sequence>
<dbReference type="Pfam" id="PF20241">
    <property type="entry name" value="DUF6598"/>
    <property type="match status" value="1"/>
</dbReference>
<protein>
    <recommendedName>
        <fullName evidence="1">DUF6598 domain-containing protein</fullName>
    </recommendedName>
</protein>
<evidence type="ECO:0000313" key="2">
    <source>
        <dbReference type="EMBL" id="KAG2655146.1"/>
    </source>
</evidence>